<proteinExistence type="predicted"/>
<dbReference type="Proteomes" id="UP000233425">
    <property type="component" value="Unassembled WGS sequence"/>
</dbReference>
<evidence type="ECO:0000313" key="3">
    <source>
        <dbReference type="Proteomes" id="UP000233425"/>
    </source>
</evidence>
<protein>
    <recommendedName>
        <fullName evidence="4">Zinc ribbon domain-containing protein</fullName>
    </recommendedName>
</protein>
<sequence length="261" mass="29506">MSPDTIATIISVSIVVLAIAIIVTVIVSKIRHLSRTLFGTSSLIEGIQGVKEDQEQMRETPRSLHGMTSVYMPMIKKDFPELDVEQYMNKTRSLLRNYFSAVETKRLGVIAEEVTPNFTNYVQGIIDQLSSVANTQHYEDVNIYDVQIARYIKNGATVTILFEASVGYFSYVTDMNNEVTFGSRENRMQTIYEVGLMYVQDADRLHNRATALGVNCPNCGAPVKTLGEKFCQFCGTAIKEINIRSWKFNSVNEQTLQQRKF</sequence>
<evidence type="ECO:0000313" key="2">
    <source>
        <dbReference type="EMBL" id="PKD32702.1"/>
    </source>
</evidence>
<name>A0A2N0V0E5_9FIRM</name>
<keyword evidence="1" id="KW-1133">Transmembrane helix</keyword>
<gene>
    <name evidence="2" type="ORF">RBATCC27255_00175</name>
</gene>
<organism evidence="2 3">
    <name type="scientific">Ruminococcus bromii</name>
    <dbReference type="NCBI Taxonomy" id="40518"/>
    <lineage>
        <taxon>Bacteria</taxon>
        <taxon>Bacillati</taxon>
        <taxon>Bacillota</taxon>
        <taxon>Clostridia</taxon>
        <taxon>Eubacteriales</taxon>
        <taxon>Oscillospiraceae</taxon>
        <taxon>Ruminococcus</taxon>
    </lineage>
</organism>
<keyword evidence="3" id="KW-1185">Reference proteome</keyword>
<keyword evidence="1" id="KW-0472">Membrane</keyword>
<dbReference type="SUPFAM" id="SSF54427">
    <property type="entry name" value="NTF2-like"/>
    <property type="match status" value="1"/>
</dbReference>
<comment type="caution">
    <text evidence="2">The sequence shown here is derived from an EMBL/GenBank/DDBJ whole genome shotgun (WGS) entry which is preliminary data.</text>
</comment>
<dbReference type="InterPro" id="IPR032710">
    <property type="entry name" value="NTF2-like_dom_sf"/>
</dbReference>
<keyword evidence="1" id="KW-0812">Transmembrane</keyword>
<dbReference type="AlphaFoldDB" id="A0A2N0V0E5"/>
<dbReference type="EMBL" id="NNSR01000016">
    <property type="protein sequence ID" value="PKD32702.1"/>
    <property type="molecule type" value="Genomic_DNA"/>
</dbReference>
<reference evidence="2" key="1">
    <citation type="journal article" date="2018" name="Environ. Microbiol.">
        <title>Sporulation capability and amylosome conservation among diverse human colonic and rumen isolates of the keystone starch-degrader Ruminococcus bromii.</title>
        <authorList>
            <person name="Mukhopadhya I."/>
            <person name="Morais S."/>
            <person name="Laverde-Gomez J."/>
            <person name="Sheridan P.O."/>
            <person name="Walker A.W."/>
            <person name="Kelly W."/>
            <person name="Klieve A.V."/>
            <person name="Ouwerkerk D."/>
            <person name="Duncan S.H."/>
            <person name="Louis P."/>
            <person name="Koropatkin N."/>
            <person name="Cockburn D."/>
            <person name="Kibler R."/>
            <person name="Cooper P.J."/>
            <person name="Sandoval C."/>
            <person name="Crost E."/>
            <person name="Juge N."/>
            <person name="Bayer E.A."/>
            <person name="Flint H.J."/>
        </authorList>
    </citation>
    <scope>NUCLEOTIDE SEQUENCE [LARGE SCALE GENOMIC DNA]</scope>
    <source>
        <strain evidence="2">ATCC 27255</strain>
    </source>
</reference>
<accession>A0A2N0V0E5</accession>
<evidence type="ECO:0000256" key="1">
    <source>
        <dbReference type="SAM" id="Phobius"/>
    </source>
</evidence>
<evidence type="ECO:0008006" key="4">
    <source>
        <dbReference type="Google" id="ProtNLM"/>
    </source>
</evidence>
<dbReference type="RefSeq" id="WP_101028330.1">
    <property type="nucleotide sequence ID" value="NZ_CABMMZ010000016.1"/>
</dbReference>
<feature type="transmembrane region" description="Helical" evidence="1">
    <location>
        <begin position="6"/>
        <end position="27"/>
    </location>
</feature>